<dbReference type="UniPathway" id="UPA00148"/>
<keyword evidence="11" id="KW-1185">Reference proteome</keyword>
<dbReference type="AlphaFoldDB" id="K6ZYZ6"/>
<dbReference type="GO" id="GO:0005886">
    <property type="term" value="C:plasma membrane"/>
    <property type="evidence" value="ECO:0007669"/>
    <property type="project" value="UniProtKB-SubCell"/>
</dbReference>
<evidence type="ECO:0000256" key="8">
    <source>
        <dbReference type="ARBA" id="ARBA00023136"/>
    </source>
</evidence>
<comment type="caution">
    <text evidence="10">The sequence shown here is derived from an EMBL/GenBank/DDBJ whole genome shotgun (WGS) entry which is preliminary data.</text>
</comment>
<dbReference type="EC" id="6.3.1.10" evidence="10"/>
<feature type="transmembrane region" description="Helical" evidence="9">
    <location>
        <begin position="6"/>
        <end position="25"/>
    </location>
</feature>
<dbReference type="Proteomes" id="UP000006322">
    <property type="component" value="Unassembled WGS sequence"/>
</dbReference>
<feature type="transmembrane region" description="Helical" evidence="9">
    <location>
        <begin position="61"/>
        <end position="82"/>
    </location>
</feature>
<evidence type="ECO:0000256" key="2">
    <source>
        <dbReference type="ARBA" id="ARBA00004953"/>
    </source>
</evidence>
<comment type="subcellular location">
    <subcellularLocation>
        <location evidence="1">Cell membrane</location>
        <topology evidence="1">Multi-pass membrane protein</topology>
    </subcellularLocation>
</comment>
<keyword evidence="4" id="KW-1003">Cell membrane</keyword>
<feature type="transmembrane region" description="Helical" evidence="9">
    <location>
        <begin position="200"/>
        <end position="221"/>
    </location>
</feature>
<dbReference type="Pfam" id="PF03186">
    <property type="entry name" value="CobD_Cbib"/>
    <property type="match status" value="1"/>
</dbReference>
<evidence type="ECO:0000256" key="9">
    <source>
        <dbReference type="SAM" id="Phobius"/>
    </source>
</evidence>
<organism evidence="10 11">
    <name type="scientific">Paraglaciecola polaris LMG 21857</name>
    <dbReference type="NCBI Taxonomy" id="1129793"/>
    <lineage>
        <taxon>Bacteria</taxon>
        <taxon>Pseudomonadati</taxon>
        <taxon>Pseudomonadota</taxon>
        <taxon>Gammaproteobacteria</taxon>
        <taxon>Alteromonadales</taxon>
        <taxon>Alteromonadaceae</taxon>
        <taxon>Paraglaciecola</taxon>
    </lineage>
</organism>
<keyword evidence="7 9" id="KW-1133">Transmembrane helix</keyword>
<evidence type="ECO:0000256" key="3">
    <source>
        <dbReference type="ARBA" id="ARBA00006263"/>
    </source>
</evidence>
<keyword evidence="10" id="KW-0436">Ligase</keyword>
<evidence type="ECO:0000256" key="6">
    <source>
        <dbReference type="ARBA" id="ARBA00022692"/>
    </source>
</evidence>
<dbReference type="EMBL" id="BAER01000083">
    <property type="protein sequence ID" value="GAC33958.1"/>
    <property type="molecule type" value="Genomic_DNA"/>
</dbReference>
<evidence type="ECO:0000256" key="4">
    <source>
        <dbReference type="ARBA" id="ARBA00022475"/>
    </source>
</evidence>
<keyword evidence="8 9" id="KW-0472">Membrane</keyword>
<dbReference type="InterPro" id="IPR004485">
    <property type="entry name" value="Cobalamin_biosynth_CobD/CbiB"/>
</dbReference>
<dbReference type="STRING" id="1129793.GPLA_3067"/>
<dbReference type="RefSeq" id="WP_007105724.1">
    <property type="nucleotide sequence ID" value="NZ_BAER01000083.1"/>
</dbReference>
<evidence type="ECO:0000256" key="1">
    <source>
        <dbReference type="ARBA" id="ARBA00004651"/>
    </source>
</evidence>
<dbReference type="GO" id="GO:0009236">
    <property type="term" value="P:cobalamin biosynthetic process"/>
    <property type="evidence" value="ECO:0007669"/>
    <property type="project" value="UniProtKB-UniPathway"/>
</dbReference>
<keyword evidence="6 9" id="KW-0812">Transmembrane</keyword>
<gene>
    <name evidence="10" type="ORF">GPLA_3067</name>
</gene>
<evidence type="ECO:0000256" key="5">
    <source>
        <dbReference type="ARBA" id="ARBA00022573"/>
    </source>
</evidence>
<sequence>MSSPLLQPVWVLGVVMLIESVLRWPDRFHPLSFARIVADRMADKVHPSADRDALQQRISGTLAPLVLISPIAIILAIFTNMAEFPLFFDGLLLLVALQYQSILLRAKKVQHALTSNKKVLARQTLDPMVLRETASLSEVGMIKTCIESLLLRFHQQYVFTIVVFLLFGPVLALSVRLTYDFSHCWNIKLKRFRYFGQPCAKFLAIIQWLPLRMSAAIFALLGNVSHAFKALRALPASSSTHQVVLALHGGALGVQLSGPVIYDGYKKRSTKCGGQRFALTHDIQSTFNHILLAKFSLWALSLFVVGALYGLSQ</sequence>
<evidence type="ECO:0000313" key="11">
    <source>
        <dbReference type="Proteomes" id="UP000006322"/>
    </source>
</evidence>
<dbReference type="GO" id="GO:0048472">
    <property type="term" value="F:threonine-phosphate decarboxylase activity"/>
    <property type="evidence" value="ECO:0007669"/>
    <property type="project" value="InterPro"/>
</dbReference>
<evidence type="ECO:0000313" key="10">
    <source>
        <dbReference type="EMBL" id="GAC33958.1"/>
    </source>
</evidence>
<proteinExistence type="inferred from homology"/>
<comment type="pathway">
    <text evidence="2">Cofactor biosynthesis; adenosylcobalamin biosynthesis.</text>
</comment>
<comment type="similarity">
    <text evidence="3">Belongs to the CobD/CbiB family.</text>
</comment>
<reference evidence="11" key="1">
    <citation type="journal article" date="2014" name="Environ. Microbiol.">
        <title>Comparative genomics of the marine bacterial genus Glaciecola reveals the high degree of genomic diversity and genomic characteristic for cold adaptation.</title>
        <authorList>
            <person name="Qin Q.L."/>
            <person name="Xie B.B."/>
            <person name="Yu Y."/>
            <person name="Shu Y.L."/>
            <person name="Rong J.C."/>
            <person name="Zhang Y.J."/>
            <person name="Zhao D.L."/>
            <person name="Chen X.L."/>
            <person name="Zhang X.Y."/>
            <person name="Chen B."/>
            <person name="Zhou B.C."/>
            <person name="Zhang Y.Z."/>
        </authorList>
    </citation>
    <scope>NUCLEOTIDE SEQUENCE [LARGE SCALE GENOMIC DNA]</scope>
    <source>
        <strain evidence="11">LMG 21857</strain>
    </source>
</reference>
<feature type="transmembrane region" description="Helical" evidence="9">
    <location>
        <begin position="291"/>
        <end position="311"/>
    </location>
</feature>
<protein>
    <submittedName>
        <fullName evidence="10">Adenosylcobinamide-phosphate synthase</fullName>
        <ecNumber evidence="10">6.3.1.10</ecNumber>
    </submittedName>
</protein>
<dbReference type="PANTHER" id="PTHR34308:SF1">
    <property type="entry name" value="COBALAMIN BIOSYNTHESIS PROTEIN CBIB"/>
    <property type="match status" value="1"/>
</dbReference>
<dbReference type="PANTHER" id="PTHR34308">
    <property type="entry name" value="COBALAMIN BIOSYNTHESIS PROTEIN CBIB"/>
    <property type="match status" value="1"/>
</dbReference>
<name>K6ZYZ6_9ALTE</name>
<dbReference type="GO" id="GO:0043757">
    <property type="term" value="F:adenosylcobinamide-phosphate synthase activity"/>
    <property type="evidence" value="ECO:0007669"/>
    <property type="project" value="UniProtKB-EC"/>
</dbReference>
<evidence type="ECO:0000256" key="7">
    <source>
        <dbReference type="ARBA" id="ARBA00022989"/>
    </source>
</evidence>
<feature type="transmembrane region" description="Helical" evidence="9">
    <location>
        <begin position="157"/>
        <end position="179"/>
    </location>
</feature>
<accession>K6ZYZ6</accession>
<keyword evidence="5" id="KW-0169">Cobalamin biosynthesis</keyword>